<proteinExistence type="predicted"/>
<gene>
    <name evidence="1" type="ORF">S01H4_10151</name>
</gene>
<name>X0YZ51_9ZZZZ</name>
<accession>X0YZ51</accession>
<reference evidence="1" key="1">
    <citation type="journal article" date="2014" name="Front. Microbiol.">
        <title>High frequency of phylogenetically diverse reductive dehalogenase-homologous genes in deep subseafloor sedimentary metagenomes.</title>
        <authorList>
            <person name="Kawai M."/>
            <person name="Futagami T."/>
            <person name="Toyoda A."/>
            <person name="Takaki Y."/>
            <person name="Nishi S."/>
            <person name="Hori S."/>
            <person name="Arai W."/>
            <person name="Tsubouchi T."/>
            <person name="Morono Y."/>
            <person name="Uchiyama I."/>
            <person name="Ito T."/>
            <person name="Fujiyama A."/>
            <person name="Inagaki F."/>
            <person name="Takami H."/>
        </authorList>
    </citation>
    <scope>NUCLEOTIDE SEQUENCE</scope>
    <source>
        <strain evidence="1">Expedition CK06-06</strain>
    </source>
</reference>
<dbReference type="AlphaFoldDB" id="X0YZ51"/>
<comment type="caution">
    <text evidence="1">The sequence shown here is derived from an EMBL/GenBank/DDBJ whole genome shotgun (WGS) entry which is preliminary data.</text>
</comment>
<protein>
    <submittedName>
        <fullName evidence="1">Uncharacterized protein</fullName>
    </submittedName>
</protein>
<sequence length="54" mass="6298">MVRIDYDISDDSYYLFACAELMTREVEFLEESKIERMLGSEGPDDFIGILRDTV</sequence>
<evidence type="ECO:0000313" key="1">
    <source>
        <dbReference type="EMBL" id="GAG62079.1"/>
    </source>
</evidence>
<organism evidence="1">
    <name type="scientific">marine sediment metagenome</name>
    <dbReference type="NCBI Taxonomy" id="412755"/>
    <lineage>
        <taxon>unclassified sequences</taxon>
        <taxon>metagenomes</taxon>
        <taxon>ecological metagenomes</taxon>
    </lineage>
</organism>
<feature type="non-terminal residue" evidence="1">
    <location>
        <position position="54"/>
    </location>
</feature>
<dbReference type="EMBL" id="BART01003825">
    <property type="protein sequence ID" value="GAG62079.1"/>
    <property type="molecule type" value="Genomic_DNA"/>
</dbReference>